<dbReference type="PANTHER" id="PTHR42954">
    <property type="entry name" value="FE(2+) TRANSPORT PROTEIN A"/>
    <property type="match status" value="1"/>
</dbReference>
<dbReference type="eggNOG" id="COG1918">
    <property type="taxonomic scope" value="Bacteria"/>
</dbReference>
<name>U3P2N5_LEIXC</name>
<keyword evidence="4" id="KW-1185">Reference proteome</keyword>
<dbReference type="PATRIC" id="fig|1389489.3.peg.347"/>
<dbReference type="GO" id="GO:0046914">
    <property type="term" value="F:transition metal ion binding"/>
    <property type="evidence" value="ECO:0007669"/>
    <property type="project" value="InterPro"/>
</dbReference>
<dbReference type="Gene3D" id="2.30.30.90">
    <property type="match status" value="1"/>
</dbReference>
<dbReference type="InterPro" id="IPR008988">
    <property type="entry name" value="Transcriptional_repressor_C"/>
</dbReference>
<dbReference type="PANTHER" id="PTHR42954:SF2">
    <property type="entry name" value="FE(2+) TRANSPORT PROTEIN A"/>
    <property type="match status" value="1"/>
</dbReference>
<dbReference type="KEGG" id="lxy:O159_03650"/>
<evidence type="ECO:0000256" key="1">
    <source>
        <dbReference type="ARBA" id="ARBA00023004"/>
    </source>
</evidence>
<dbReference type="HOGENOM" id="CLU_150646_12_4_11"/>
<feature type="domain" description="Ferrous iron transporter FeoA-like" evidence="2">
    <location>
        <begin position="1"/>
        <end position="64"/>
    </location>
</feature>
<dbReference type="Proteomes" id="UP000016743">
    <property type="component" value="Chromosome"/>
</dbReference>
<dbReference type="SMART" id="SM00899">
    <property type="entry name" value="FeoA"/>
    <property type="match status" value="1"/>
</dbReference>
<organism evidence="3 4">
    <name type="scientific">Leifsonia xyli subsp. cynodontis DSM 46306</name>
    <dbReference type="NCBI Taxonomy" id="1389489"/>
    <lineage>
        <taxon>Bacteria</taxon>
        <taxon>Bacillati</taxon>
        <taxon>Actinomycetota</taxon>
        <taxon>Actinomycetes</taxon>
        <taxon>Micrococcales</taxon>
        <taxon>Microbacteriaceae</taxon>
        <taxon>Leifsonia</taxon>
    </lineage>
</organism>
<gene>
    <name evidence="3" type="ORF">O159_03650</name>
</gene>
<reference evidence="3 4" key="1">
    <citation type="journal article" date="2013" name="Genome Announc.">
        <title>Complete Genome Sequence of Leifsonia xyli subsp. cynodontis Strain DSM46306, a Gram-Positive Bacterial Pathogen of Grasses.</title>
        <authorList>
            <person name="Monteiro-Vitorello C.B."/>
            <person name="Zerillo M.M."/>
            <person name="Van Sluys M.A."/>
            <person name="Camargo L.E."/>
            <person name="Kitajima J.P."/>
        </authorList>
    </citation>
    <scope>NUCLEOTIDE SEQUENCE [LARGE SCALE GENOMIC DNA]</scope>
    <source>
        <strain evidence="3 4">DSM 46306</strain>
    </source>
</reference>
<accession>U3P2N5</accession>
<evidence type="ECO:0000313" key="4">
    <source>
        <dbReference type="Proteomes" id="UP000016743"/>
    </source>
</evidence>
<dbReference type="STRING" id="1389489.O159_03650"/>
<protein>
    <recommendedName>
        <fullName evidence="2">Ferrous iron transporter FeoA-like domain-containing protein</fullName>
    </recommendedName>
</protein>
<dbReference type="InterPro" id="IPR007167">
    <property type="entry name" value="Fe-transptr_FeoA-like"/>
</dbReference>
<sequence>MAVVRRVVGERPEVVQRLQDLGFTPGATVRVLRRAPLGDPAHYRVGSVEICLRRAQASLVEVTEG</sequence>
<proteinExistence type="predicted"/>
<evidence type="ECO:0000313" key="3">
    <source>
        <dbReference type="EMBL" id="AGW40580.1"/>
    </source>
</evidence>
<dbReference type="InterPro" id="IPR052713">
    <property type="entry name" value="FeoA"/>
</dbReference>
<dbReference type="InterPro" id="IPR038157">
    <property type="entry name" value="FeoA_core_dom"/>
</dbReference>
<evidence type="ECO:0000259" key="2">
    <source>
        <dbReference type="SMART" id="SM00899"/>
    </source>
</evidence>
<dbReference type="SUPFAM" id="SSF50037">
    <property type="entry name" value="C-terminal domain of transcriptional repressors"/>
    <property type="match status" value="1"/>
</dbReference>
<dbReference type="AlphaFoldDB" id="U3P2N5"/>
<dbReference type="Pfam" id="PF04023">
    <property type="entry name" value="FeoA"/>
    <property type="match status" value="1"/>
</dbReference>
<keyword evidence="1" id="KW-0408">Iron</keyword>
<dbReference type="EMBL" id="CP006734">
    <property type="protein sequence ID" value="AGW40580.1"/>
    <property type="molecule type" value="Genomic_DNA"/>
</dbReference>